<name>A0A366RI44_9HYPO</name>
<keyword evidence="3" id="KW-1185">Reference proteome</keyword>
<gene>
    <name evidence="2" type="ORF">FIESC28_07117</name>
</gene>
<evidence type="ECO:0000313" key="2">
    <source>
        <dbReference type="EMBL" id="RBR15915.1"/>
    </source>
</evidence>
<feature type="compositionally biased region" description="Pro residues" evidence="1">
    <location>
        <begin position="71"/>
        <end position="80"/>
    </location>
</feature>
<feature type="region of interest" description="Disordered" evidence="1">
    <location>
        <begin position="1"/>
        <end position="114"/>
    </location>
</feature>
<evidence type="ECO:0000313" key="3">
    <source>
        <dbReference type="Proteomes" id="UP000253153"/>
    </source>
</evidence>
<feature type="compositionally biased region" description="Basic and acidic residues" evidence="1">
    <location>
        <begin position="94"/>
        <end position="114"/>
    </location>
</feature>
<comment type="caution">
    <text evidence="2">The sequence shown here is derived from an EMBL/GenBank/DDBJ whole genome shotgun (WGS) entry which is preliminary data.</text>
</comment>
<proteinExistence type="predicted"/>
<evidence type="ECO:0000256" key="1">
    <source>
        <dbReference type="SAM" id="MobiDB-lite"/>
    </source>
</evidence>
<dbReference type="EMBL" id="QKXC01000149">
    <property type="protein sequence ID" value="RBR15915.1"/>
    <property type="molecule type" value="Genomic_DNA"/>
</dbReference>
<feature type="compositionally biased region" description="Polar residues" evidence="1">
    <location>
        <begin position="24"/>
        <end position="39"/>
    </location>
</feature>
<dbReference type="Proteomes" id="UP000253153">
    <property type="component" value="Unassembled WGS sequence"/>
</dbReference>
<dbReference type="AlphaFoldDB" id="A0A366RI44"/>
<sequence>MEPRIKFGEMRWNAGSTIDPINGEESTSPKSLPTSQLPLRSTPAWTAGRTLDPSIRDDGISLRSVPTSQLPLPPTAPPEKPFQAPNKPQTSTLPRKERSLWEGERGLNDRGKPWDALDPDNPIIGDMASLHLWGSGNIRRIVDQNVRQFPWGPAQSFTIQPASGYQYDFNSSPSGYGNFVPNPALPPSHVYAGAGYLPKFESANLAPQFNYPTPNPSFNAPDVGDNTLTFPSWHHPVIQPTDMIQPSVGQHETS</sequence>
<dbReference type="GeneID" id="41996554"/>
<reference evidence="2 3" key="1">
    <citation type="submission" date="2018-06" db="EMBL/GenBank/DDBJ databases">
        <title>Fusarium incarnatum-equiseti species complex species 28.</title>
        <authorList>
            <person name="Gardiner D.M."/>
        </authorList>
    </citation>
    <scope>NUCLEOTIDE SEQUENCE [LARGE SCALE GENOMIC DNA]</scope>
    <source>
        <strain evidence="2 3">FIESC_28</strain>
    </source>
</reference>
<organism evidence="2 3">
    <name type="scientific">Fusarium coffeatum</name>
    <dbReference type="NCBI Taxonomy" id="231269"/>
    <lineage>
        <taxon>Eukaryota</taxon>
        <taxon>Fungi</taxon>
        <taxon>Dikarya</taxon>
        <taxon>Ascomycota</taxon>
        <taxon>Pezizomycotina</taxon>
        <taxon>Sordariomycetes</taxon>
        <taxon>Hypocreomycetidae</taxon>
        <taxon>Hypocreales</taxon>
        <taxon>Nectriaceae</taxon>
        <taxon>Fusarium</taxon>
        <taxon>Fusarium incarnatum-equiseti species complex</taxon>
    </lineage>
</organism>
<dbReference type="OrthoDB" id="5093154at2759"/>
<dbReference type="RefSeq" id="XP_031014659.1">
    <property type="nucleotide sequence ID" value="XM_031161258.1"/>
</dbReference>
<accession>A0A366RI44</accession>
<protein>
    <submittedName>
        <fullName evidence="2">Uncharacterized protein</fullName>
    </submittedName>
</protein>